<name>A0AAD6TXR0_9AGAR</name>
<gene>
    <name evidence="4" type="ORF">B0H15DRAFT_855483</name>
</gene>
<dbReference type="PANTHER" id="PTHR31836">
    <property type="match status" value="1"/>
</dbReference>
<dbReference type="InterPro" id="IPR036908">
    <property type="entry name" value="RlpA-like_sf"/>
</dbReference>
<dbReference type="Pfam" id="PF03330">
    <property type="entry name" value="DPBB_1"/>
    <property type="match status" value="1"/>
</dbReference>
<evidence type="ECO:0000256" key="1">
    <source>
        <dbReference type="ARBA" id="ARBA00022729"/>
    </source>
</evidence>
<evidence type="ECO:0000313" key="5">
    <source>
        <dbReference type="Proteomes" id="UP001222325"/>
    </source>
</evidence>
<dbReference type="AlphaFoldDB" id="A0AAD6TXR0"/>
<dbReference type="InterPro" id="IPR051477">
    <property type="entry name" value="Expansin_CellWall"/>
</dbReference>
<accession>A0AAD6TXR0</accession>
<feature type="signal peptide" evidence="2">
    <location>
        <begin position="1"/>
        <end position="18"/>
    </location>
</feature>
<dbReference type="Proteomes" id="UP001222325">
    <property type="component" value="Unassembled WGS sequence"/>
</dbReference>
<dbReference type="EMBL" id="JARJCN010000051">
    <property type="protein sequence ID" value="KAJ7081214.1"/>
    <property type="molecule type" value="Genomic_DNA"/>
</dbReference>
<proteinExistence type="predicted"/>
<keyword evidence="5" id="KW-1185">Reference proteome</keyword>
<feature type="chain" id="PRO_5041898065" evidence="2">
    <location>
        <begin position="19"/>
        <end position="114"/>
    </location>
</feature>
<dbReference type="Gene3D" id="2.40.40.10">
    <property type="entry name" value="RlpA-like domain"/>
    <property type="match status" value="1"/>
</dbReference>
<dbReference type="CDD" id="cd22191">
    <property type="entry name" value="DPBB_RlpA_EXP_N-like"/>
    <property type="match status" value="1"/>
</dbReference>
<feature type="domain" description="RlpA-like protein double-psi beta-barrel" evidence="3">
    <location>
        <begin position="21"/>
        <end position="110"/>
    </location>
</feature>
<comment type="caution">
    <text evidence="4">The sequence shown here is derived from an EMBL/GenBank/DDBJ whole genome shotgun (WGS) entry which is preliminary data.</text>
</comment>
<dbReference type="SUPFAM" id="SSF50685">
    <property type="entry name" value="Barwin-like endoglucanases"/>
    <property type="match status" value="1"/>
</dbReference>
<organism evidence="4 5">
    <name type="scientific">Mycena belliarum</name>
    <dbReference type="NCBI Taxonomy" id="1033014"/>
    <lineage>
        <taxon>Eukaryota</taxon>
        <taxon>Fungi</taxon>
        <taxon>Dikarya</taxon>
        <taxon>Basidiomycota</taxon>
        <taxon>Agaricomycotina</taxon>
        <taxon>Agaricomycetes</taxon>
        <taxon>Agaricomycetidae</taxon>
        <taxon>Agaricales</taxon>
        <taxon>Marasmiineae</taxon>
        <taxon>Mycenaceae</taxon>
        <taxon>Mycena</taxon>
    </lineage>
</organism>
<evidence type="ECO:0000256" key="2">
    <source>
        <dbReference type="SAM" id="SignalP"/>
    </source>
</evidence>
<dbReference type="PANTHER" id="PTHR31836:SF28">
    <property type="entry name" value="SRCR DOMAIN-CONTAINING PROTEIN-RELATED"/>
    <property type="match status" value="1"/>
</dbReference>
<evidence type="ECO:0000259" key="3">
    <source>
        <dbReference type="Pfam" id="PF03330"/>
    </source>
</evidence>
<reference evidence="4" key="1">
    <citation type="submission" date="2023-03" db="EMBL/GenBank/DDBJ databases">
        <title>Massive genome expansion in bonnet fungi (Mycena s.s.) driven by repeated elements and novel gene families across ecological guilds.</title>
        <authorList>
            <consortium name="Lawrence Berkeley National Laboratory"/>
            <person name="Harder C.B."/>
            <person name="Miyauchi S."/>
            <person name="Viragh M."/>
            <person name="Kuo A."/>
            <person name="Thoen E."/>
            <person name="Andreopoulos B."/>
            <person name="Lu D."/>
            <person name="Skrede I."/>
            <person name="Drula E."/>
            <person name="Henrissat B."/>
            <person name="Morin E."/>
            <person name="Kohler A."/>
            <person name="Barry K."/>
            <person name="LaButti K."/>
            <person name="Morin E."/>
            <person name="Salamov A."/>
            <person name="Lipzen A."/>
            <person name="Mereny Z."/>
            <person name="Hegedus B."/>
            <person name="Baldrian P."/>
            <person name="Stursova M."/>
            <person name="Weitz H."/>
            <person name="Taylor A."/>
            <person name="Grigoriev I.V."/>
            <person name="Nagy L.G."/>
            <person name="Martin F."/>
            <person name="Kauserud H."/>
        </authorList>
    </citation>
    <scope>NUCLEOTIDE SEQUENCE</scope>
    <source>
        <strain evidence="4">CBHHK173m</strain>
    </source>
</reference>
<protein>
    <submittedName>
        <fullName evidence="4">Non-catalytic module family EXPN protein</fullName>
    </submittedName>
</protein>
<dbReference type="InterPro" id="IPR009009">
    <property type="entry name" value="RlpA-like_DPBB"/>
</dbReference>
<keyword evidence="1 2" id="KW-0732">Signal</keyword>
<evidence type="ECO:0000313" key="4">
    <source>
        <dbReference type="EMBL" id="KAJ7081214.1"/>
    </source>
</evidence>
<sequence length="114" mass="11956">MKLATFSAFVSSIAVVRAATSGQATWYQPNGGEGACGRAIQNGDLALALTTANYAGGENCGRRVKVQYNGKSIDAVVMDECPGCQTNGLDLTEGTFQRLSGLDAGVIQVTWTYE</sequence>